<evidence type="ECO:0000256" key="3">
    <source>
        <dbReference type="SAM" id="MobiDB-lite"/>
    </source>
</evidence>
<dbReference type="PANTHER" id="PTHR22870">
    <property type="entry name" value="REGULATOR OF CHROMOSOME CONDENSATION"/>
    <property type="match status" value="1"/>
</dbReference>
<sequence>MVKSSLYFWTVLAILLGLMLPCFVLYLMYFKQGGGFVPMLPFKIAAYSGLGVSIAAGIGLYGLLRHRDCVTKGSRNYALGMFIALGTAAAILLIVAAAMSFSLARVVALTEQEHILSEQVVLFETTLITRLQTRVKEDKSGWQDLQNQLSCCGYDRVGTMQAKTLSSSAWDPALVAAVNDANSVAGRYCSSRPSDSSSPSAKHARRPVPADSKVHTTSPPSPVQSRSMQTPVDHLEAHGQLHQEQSKIVEPQLAKKRVIRRPKYHETTTFLERESFKGLAPTDGVLPPGKNAAWFPSTKIGESYRVAATIYRAARQSSLETRPVSWGYGHTDGTLGHNNTRRVVEIKRMTAFRHAIVRAVSAGDRLSLFLTDDNRIFQAGRLFMKQDGCAMWKPVEIKIESGELPSSSPKFAAVEAGHLAAYALDDQGRLYSWGSQIFGQLGQGEELHVVEDSSGSKGPDEASADGKEDGDVDDKQKGVEEEGEKDEHEKDDGGPPPLKIVIVEKVPKHVETLAEHPIMKVSAGNHFAVAISTNGAVFSWGRGCFGQLGNGGYADVSTPARVEALTNYVAIDIAAGQLGVASHADHVDMPTFVDEFVNVHIAAIGAGAQYSAALTGDGEVFSWGDARYGKTCRADGRTTYVPWKIDLPTNIPTKSFITQLSVGMHHTLAQLRISGEVDRWRKFPLGGIVPATCYQEGNGKVSICKCKGSQTTTRSSPLQLGEDFDSIARAQKVFRRLKFRARLQASFRRQYRKK</sequence>
<dbReference type="PANTHER" id="PTHR22870:SF408">
    <property type="entry name" value="OS09G0560450 PROTEIN"/>
    <property type="match status" value="1"/>
</dbReference>
<feature type="repeat" description="RCC1" evidence="2">
    <location>
        <begin position="321"/>
        <end position="373"/>
    </location>
</feature>
<evidence type="ECO:0000313" key="6">
    <source>
        <dbReference type="Proteomes" id="UP000693981"/>
    </source>
</evidence>
<dbReference type="Pfam" id="PF00415">
    <property type="entry name" value="RCC1"/>
    <property type="match status" value="1"/>
</dbReference>
<accession>A0A8T1WVC8</accession>
<dbReference type="InterPro" id="IPR000408">
    <property type="entry name" value="Reg_chr_condens"/>
</dbReference>
<evidence type="ECO:0000256" key="2">
    <source>
        <dbReference type="PROSITE-ProRule" id="PRU00235"/>
    </source>
</evidence>
<comment type="caution">
    <text evidence="5">The sequence shown here is derived from an EMBL/GenBank/DDBJ whole genome shotgun (WGS) entry which is preliminary data.</text>
</comment>
<dbReference type="PROSITE" id="PS50012">
    <property type="entry name" value="RCC1_3"/>
    <property type="match status" value="4"/>
</dbReference>
<dbReference type="Pfam" id="PF13540">
    <property type="entry name" value="RCC1_2"/>
    <property type="match status" value="1"/>
</dbReference>
<gene>
    <name evidence="5" type="ORF">PHYBOEH_000241</name>
</gene>
<dbReference type="EMBL" id="JAGDFL010000101">
    <property type="protein sequence ID" value="KAG7397787.1"/>
    <property type="molecule type" value="Genomic_DNA"/>
</dbReference>
<feature type="repeat" description="RCC1" evidence="2">
    <location>
        <begin position="428"/>
        <end position="534"/>
    </location>
</feature>
<evidence type="ECO:0000256" key="1">
    <source>
        <dbReference type="ARBA" id="ARBA00022737"/>
    </source>
</evidence>
<evidence type="ECO:0000313" key="5">
    <source>
        <dbReference type="EMBL" id="KAG7397787.1"/>
    </source>
</evidence>
<dbReference type="InterPro" id="IPR051210">
    <property type="entry name" value="Ub_ligase/GEF_domain"/>
</dbReference>
<proteinExistence type="predicted"/>
<feature type="region of interest" description="Disordered" evidence="3">
    <location>
        <begin position="448"/>
        <end position="499"/>
    </location>
</feature>
<feature type="region of interest" description="Disordered" evidence="3">
    <location>
        <begin position="186"/>
        <end position="230"/>
    </location>
</feature>
<feature type="transmembrane region" description="Helical" evidence="4">
    <location>
        <begin position="44"/>
        <end position="64"/>
    </location>
</feature>
<keyword evidence="4" id="KW-0812">Transmembrane</keyword>
<feature type="transmembrane region" description="Helical" evidence="4">
    <location>
        <begin position="7"/>
        <end position="29"/>
    </location>
</feature>
<feature type="compositionally biased region" description="Basic and acidic residues" evidence="3">
    <location>
        <begin position="458"/>
        <end position="493"/>
    </location>
</feature>
<feature type="transmembrane region" description="Helical" evidence="4">
    <location>
        <begin position="76"/>
        <end position="101"/>
    </location>
</feature>
<keyword evidence="1" id="KW-0677">Repeat</keyword>
<evidence type="ECO:0000256" key="4">
    <source>
        <dbReference type="SAM" id="Phobius"/>
    </source>
</evidence>
<feature type="compositionally biased region" description="Polar residues" evidence="3">
    <location>
        <begin position="215"/>
        <end position="230"/>
    </location>
</feature>
<feature type="repeat" description="RCC1" evidence="2">
    <location>
        <begin position="535"/>
        <end position="617"/>
    </location>
</feature>
<dbReference type="AlphaFoldDB" id="A0A8T1WVC8"/>
<keyword evidence="4" id="KW-1133">Transmembrane helix</keyword>
<feature type="compositionally biased region" description="Low complexity" evidence="3">
    <location>
        <begin position="190"/>
        <end position="200"/>
    </location>
</feature>
<feature type="repeat" description="RCC1" evidence="2">
    <location>
        <begin position="618"/>
        <end position="673"/>
    </location>
</feature>
<keyword evidence="6" id="KW-1185">Reference proteome</keyword>
<name>A0A8T1WVC8_9STRA</name>
<keyword evidence="4" id="KW-0472">Membrane</keyword>
<dbReference type="Proteomes" id="UP000693981">
    <property type="component" value="Unassembled WGS sequence"/>
</dbReference>
<dbReference type="OrthoDB" id="5981550at2759"/>
<organism evidence="5 6">
    <name type="scientific">Phytophthora boehmeriae</name>
    <dbReference type="NCBI Taxonomy" id="109152"/>
    <lineage>
        <taxon>Eukaryota</taxon>
        <taxon>Sar</taxon>
        <taxon>Stramenopiles</taxon>
        <taxon>Oomycota</taxon>
        <taxon>Peronosporomycetes</taxon>
        <taxon>Peronosporales</taxon>
        <taxon>Peronosporaceae</taxon>
        <taxon>Phytophthora</taxon>
    </lineage>
</organism>
<protein>
    <recommendedName>
        <fullName evidence="7">Regulator of chromosome condensation (RCC1)-like protein</fullName>
    </recommendedName>
</protein>
<evidence type="ECO:0008006" key="7">
    <source>
        <dbReference type="Google" id="ProtNLM"/>
    </source>
</evidence>
<reference evidence="5" key="1">
    <citation type="submission" date="2021-02" db="EMBL/GenBank/DDBJ databases">
        <authorList>
            <person name="Palmer J.M."/>
        </authorList>
    </citation>
    <scope>NUCLEOTIDE SEQUENCE</scope>
    <source>
        <strain evidence="5">SCRP23</strain>
    </source>
</reference>